<gene>
    <name evidence="1" type="ORF">SAMN02982922_2908</name>
</gene>
<accession>A0A1X7P014</accession>
<organism evidence="1 2">
    <name type="scientific">Mesorhizobium australicum</name>
    <dbReference type="NCBI Taxonomy" id="536018"/>
    <lineage>
        <taxon>Bacteria</taxon>
        <taxon>Pseudomonadati</taxon>
        <taxon>Pseudomonadota</taxon>
        <taxon>Alphaproteobacteria</taxon>
        <taxon>Hyphomicrobiales</taxon>
        <taxon>Phyllobacteriaceae</taxon>
        <taxon>Mesorhizobium</taxon>
    </lineage>
</organism>
<evidence type="ECO:0000313" key="1">
    <source>
        <dbReference type="EMBL" id="SMH43462.1"/>
    </source>
</evidence>
<keyword evidence="2" id="KW-1185">Reference proteome</keyword>
<sequence>MDDETDPHPDDAETERLLALMVAELRAPEGEKDMDRYLDLQEQLRALYQPVTGIDYDPPSTAIGADPLVTPGDLLAPRSPWMRQKVFNFSGPNVPEGFRPITPEGFKRTIYTMVPDAEAVCVDALKVTDRSSDSKLLAGRLIAHHVLHDLQPPAEVKQALATALGLTGKRVNTPARLAAEAAYESMSFHDIIVALGLANADGALRQQVIEKLRPGQRFGVRGDTRADYLRAVDAETDERIRRGDWSKQAMSQLAIAAHLGWKKRGKFHIGIIRHWTASEQWKNDCASVAFWKAKPLRAAIDLDAQAVVNDVDRLTDAALAALVGVEPKIVRWWRNRIDWPQRVRTRSEIMLAAAEAARSHDEEIYARQAAQALSRESN</sequence>
<proteinExistence type="predicted"/>
<dbReference type="RefSeq" id="WP_085464801.1">
    <property type="nucleotide sequence ID" value="NZ_FXBL01000004.1"/>
</dbReference>
<name>A0A1X7P014_9HYPH</name>
<dbReference type="AlphaFoldDB" id="A0A1X7P014"/>
<reference evidence="2" key="1">
    <citation type="submission" date="2017-04" db="EMBL/GenBank/DDBJ databases">
        <authorList>
            <person name="Varghese N."/>
            <person name="Submissions S."/>
        </authorList>
    </citation>
    <scope>NUCLEOTIDE SEQUENCE [LARGE SCALE GENOMIC DNA]</scope>
    <source>
        <strain evidence="2">B5P</strain>
    </source>
</reference>
<dbReference type="EMBL" id="FXBL01000004">
    <property type="protein sequence ID" value="SMH43462.1"/>
    <property type="molecule type" value="Genomic_DNA"/>
</dbReference>
<evidence type="ECO:0000313" key="2">
    <source>
        <dbReference type="Proteomes" id="UP000193083"/>
    </source>
</evidence>
<dbReference type="Proteomes" id="UP000193083">
    <property type="component" value="Unassembled WGS sequence"/>
</dbReference>
<protein>
    <submittedName>
        <fullName evidence="1">Uncharacterized protein</fullName>
    </submittedName>
</protein>